<dbReference type="Proteomes" id="UP001158067">
    <property type="component" value="Unassembled WGS sequence"/>
</dbReference>
<dbReference type="PANTHER" id="PTHR24104">
    <property type="entry name" value="E3 UBIQUITIN-PROTEIN LIGASE NHLRC1-RELATED"/>
    <property type="match status" value="1"/>
</dbReference>
<comment type="caution">
    <text evidence="1">The sequence shown here is derived from an EMBL/GenBank/DDBJ whole genome shotgun (WGS) entry which is preliminary data.</text>
</comment>
<dbReference type="Gene3D" id="2.120.10.30">
    <property type="entry name" value="TolB, C-terminal domain"/>
    <property type="match status" value="1"/>
</dbReference>
<sequence>MGVPAIHAGSKTAPAFHGAVIGHGDRRYRVDKLWCQADRDKHPVNDCHEMVQAADGRLFLVTNHRKNNILVFGSDGYVIDSWTLSSSSGHGLTIAAGSDSVEHLYVTCNDGKVVKTTLDGEVLLTLPTAQSCRAYKNSQSYTPTETAVDRDGNIYVADGYGSQFILKFNAEGQYESKFGGKSTRPIPRGKFLQAHGVAVDNRGDEPLLVCTERVRNEFNWFTMEGEHVKSVYLPGAYVSRPVIHGDLLYSGVCFGGKPSDHRMYTGRGFVTILDRENQVISNPGGTRPQYDDEGRLTMMLQDAAVFENCHDVCVDAEENLYVCQWNSNHVYTYKLHREA</sequence>
<gene>
    <name evidence="1" type="ORF">SAMN06265222_11277</name>
</gene>
<reference evidence="1 2" key="1">
    <citation type="submission" date="2017-05" db="EMBL/GenBank/DDBJ databases">
        <authorList>
            <person name="Varghese N."/>
            <person name="Submissions S."/>
        </authorList>
    </citation>
    <scope>NUCLEOTIDE SEQUENCE [LARGE SCALE GENOMIC DNA]</scope>
    <source>
        <strain evidence="1 2">DSM 25457</strain>
    </source>
</reference>
<name>A0ABY1QFX3_9BACT</name>
<dbReference type="EMBL" id="FXUG01000012">
    <property type="protein sequence ID" value="SMP69654.1"/>
    <property type="molecule type" value="Genomic_DNA"/>
</dbReference>
<keyword evidence="2" id="KW-1185">Reference proteome</keyword>
<proteinExistence type="predicted"/>
<evidence type="ECO:0000313" key="2">
    <source>
        <dbReference type="Proteomes" id="UP001158067"/>
    </source>
</evidence>
<evidence type="ECO:0008006" key="3">
    <source>
        <dbReference type="Google" id="ProtNLM"/>
    </source>
</evidence>
<dbReference type="InterPro" id="IPR050952">
    <property type="entry name" value="TRIM-NHL_E3_ligases"/>
</dbReference>
<protein>
    <recommendedName>
        <fullName evidence="3">6-bladed beta-propeller</fullName>
    </recommendedName>
</protein>
<organism evidence="1 2">
    <name type="scientific">Neorhodopirellula lusitana</name>
    <dbReference type="NCBI Taxonomy" id="445327"/>
    <lineage>
        <taxon>Bacteria</taxon>
        <taxon>Pseudomonadati</taxon>
        <taxon>Planctomycetota</taxon>
        <taxon>Planctomycetia</taxon>
        <taxon>Pirellulales</taxon>
        <taxon>Pirellulaceae</taxon>
        <taxon>Neorhodopirellula</taxon>
    </lineage>
</organism>
<accession>A0ABY1QFX3</accession>
<dbReference type="InterPro" id="IPR011042">
    <property type="entry name" value="6-blade_b-propeller_TolB-like"/>
</dbReference>
<evidence type="ECO:0000313" key="1">
    <source>
        <dbReference type="EMBL" id="SMP69654.1"/>
    </source>
</evidence>
<dbReference type="PANTHER" id="PTHR24104:SF25">
    <property type="entry name" value="PROTEIN LIN-41"/>
    <property type="match status" value="1"/>
</dbReference>
<dbReference type="SUPFAM" id="SSF101898">
    <property type="entry name" value="NHL repeat"/>
    <property type="match status" value="1"/>
</dbReference>